<dbReference type="Gene3D" id="3.80.10.10">
    <property type="entry name" value="Ribonuclease Inhibitor"/>
    <property type="match status" value="1"/>
</dbReference>
<comment type="caution">
    <text evidence="1">The sequence shown here is derived from an EMBL/GenBank/DDBJ whole genome shotgun (WGS) entry which is preliminary data.</text>
</comment>
<dbReference type="AlphaFoldDB" id="A0A314YUQ0"/>
<dbReference type="PANTHER" id="PTHR45752">
    <property type="entry name" value="LEUCINE-RICH REPEAT-CONTAINING"/>
    <property type="match status" value="1"/>
</dbReference>
<evidence type="ECO:0000313" key="1">
    <source>
        <dbReference type="EMBL" id="PQQ10009.1"/>
    </source>
</evidence>
<protein>
    <submittedName>
        <fullName evidence="1">TMV resistance protein N-like</fullName>
    </submittedName>
</protein>
<accession>A0A314YUQ0</accession>
<dbReference type="OrthoDB" id="1194556at2759"/>
<gene>
    <name evidence="1" type="ORF">Pyn_14068</name>
</gene>
<organism evidence="1 2">
    <name type="scientific">Prunus yedoensis var. nudiflora</name>
    <dbReference type="NCBI Taxonomy" id="2094558"/>
    <lineage>
        <taxon>Eukaryota</taxon>
        <taxon>Viridiplantae</taxon>
        <taxon>Streptophyta</taxon>
        <taxon>Embryophyta</taxon>
        <taxon>Tracheophyta</taxon>
        <taxon>Spermatophyta</taxon>
        <taxon>Magnoliopsida</taxon>
        <taxon>eudicotyledons</taxon>
        <taxon>Gunneridae</taxon>
        <taxon>Pentapetalae</taxon>
        <taxon>rosids</taxon>
        <taxon>fabids</taxon>
        <taxon>Rosales</taxon>
        <taxon>Rosaceae</taxon>
        <taxon>Amygdaloideae</taxon>
        <taxon>Amygdaleae</taxon>
        <taxon>Prunus</taxon>
    </lineage>
</organism>
<dbReference type="PANTHER" id="PTHR45752:SF195">
    <property type="entry name" value="LEUCINE-RICH REPEAT (LRR) FAMILY PROTEIN-RELATED"/>
    <property type="match status" value="1"/>
</dbReference>
<dbReference type="EMBL" id="PJQY01000556">
    <property type="protein sequence ID" value="PQQ10009.1"/>
    <property type="molecule type" value="Genomic_DNA"/>
</dbReference>
<dbReference type="SUPFAM" id="SSF52058">
    <property type="entry name" value="L domain-like"/>
    <property type="match status" value="1"/>
</dbReference>
<evidence type="ECO:0000313" key="2">
    <source>
        <dbReference type="Proteomes" id="UP000250321"/>
    </source>
</evidence>
<dbReference type="InterPro" id="IPR032675">
    <property type="entry name" value="LRR_dom_sf"/>
</dbReference>
<dbReference type="STRING" id="2094558.A0A314YUQ0"/>
<dbReference type="InterPro" id="IPR050715">
    <property type="entry name" value="LRR-SigEffector_domain"/>
</dbReference>
<sequence length="272" mass="30687">MKKVEGAILGDNNFLSSPESISQISELVEHGDNSSSELSLLRCSNLQTFSSLKTSIWNLASLKTSILRLSYLKSLSLPQRYIVEGEIPADIGFVLPSLQLLDLSANYFVSLPESISQLSKLRELHLFGCISLESLPKQLPLSIKFIDARHCPRLPTSKKLTIWNSGEGFSFMIFGSSDEDEDRTRPALTVHKTLADELFFFKYIEDRIYHGEPFEILAQFPRKIRIPNWCRHRMSGTSVSAQLPVDTEVRNREILFAISISSPMKVVVLNIP</sequence>
<keyword evidence="2" id="KW-1185">Reference proteome</keyword>
<name>A0A314YUQ0_PRUYE</name>
<dbReference type="Proteomes" id="UP000250321">
    <property type="component" value="Unassembled WGS sequence"/>
</dbReference>
<reference evidence="1 2" key="1">
    <citation type="submission" date="2018-02" db="EMBL/GenBank/DDBJ databases">
        <title>Draft genome of wild Prunus yedoensis var. nudiflora.</title>
        <authorList>
            <person name="Baek S."/>
            <person name="Kim J.-H."/>
            <person name="Choi K."/>
            <person name="Kim G.-B."/>
            <person name="Cho A."/>
            <person name="Jang H."/>
            <person name="Shin C.-H."/>
            <person name="Yu H.-J."/>
            <person name="Mun J.-H."/>
        </authorList>
    </citation>
    <scope>NUCLEOTIDE SEQUENCE [LARGE SCALE GENOMIC DNA]</scope>
    <source>
        <strain evidence="2">cv. Jeju island</strain>
        <tissue evidence="1">Leaf</tissue>
    </source>
</reference>
<proteinExistence type="predicted"/>